<dbReference type="RefSeq" id="WP_188687336.1">
    <property type="nucleotide sequence ID" value="NZ_BMKX01000012.1"/>
</dbReference>
<reference evidence="2" key="1">
    <citation type="journal article" date="2019" name="Int. J. Syst. Evol. Microbiol.">
        <title>The Global Catalogue of Microorganisms (GCM) 10K type strain sequencing project: providing services to taxonomists for standard genome sequencing and annotation.</title>
        <authorList>
            <consortium name="The Broad Institute Genomics Platform"/>
            <consortium name="The Broad Institute Genome Sequencing Center for Infectious Disease"/>
            <person name="Wu L."/>
            <person name="Ma J."/>
        </authorList>
    </citation>
    <scope>NUCLEOTIDE SEQUENCE [LARGE SCALE GENOMIC DNA]</scope>
    <source>
        <strain evidence="2">CGMCC 1.3685</strain>
    </source>
</reference>
<evidence type="ECO:0000313" key="1">
    <source>
        <dbReference type="EMBL" id="GGJ72862.1"/>
    </source>
</evidence>
<sequence>MTEQTENQPEQEIREKLRRKLTHLYDLDSEDAEMLDSFEDTNNMIKFAQRVAPHRPLFFSARAENNHHTI</sequence>
<keyword evidence="2" id="KW-1185">Reference proteome</keyword>
<name>A0ABQ2DWF2_9MICC</name>
<dbReference type="Proteomes" id="UP000606115">
    <property type="component" value="Unassembled WGS sequence"/>
</dbReference>
<dbReference type="GeneID" id="303305822"/>
<dbReference type="EMBL" id="BMKX01000012">
    <property type="protein sequence ID" value="GGJ72862.1"/>
    <property type="molecule type" value="Genomic_DNA"/>
</dbReference>
<protein>
    <submittedName>
        <fullName evidence="1">Uncharacterized protein</fullName>
    </submittedName>
</protein>
<organism evidence="1 2">
    <name type="scientific">Glutamicibacter ardleyensis</name>
    <dbReference type="NCBI Taxonomy" id="225894"/>
    <lineage>
        <taxon>Bacteria</taxon>
        <taxon>Bacillati</taxon>
        <taxon>Actinomycetota</taxon>
        <taxon>Actinomycetes</taxon>
        <taxon>Micrococcales</taxon>
        <taxon>Micrococcaceae</taxon>
        <taxon>Glutamicibacter</taxon>
    </lineage>
</organism>
<gene>
    <name evidence="1" type="ORF">GCM10007173_34850</name>
</gene>
<proteinExistence type="predicted"/>
<evidence type="ECO:0000313" key="2">
    <source>
        <dbReference type="Proteomes" id="UP000606115"/>
    </source>
</evidence>
<accession>A0ABQ2DWF2</accession>
<comment type="caution">
    <text evidence="1">The sequence shown here is derived from an EMBL/GenBank/DDBJ whole genome shotgun (WGS) entry which is preliminary data.</text>
</comment>